<accession>A0A074ZV70</accession>
<evidence type="ECO:0000256" key="7">
    <source>
        <dbReference type="ARBA" id="ARBA00093454"/>
    </source>
</evidence>
<dbReference type="GeneID" id="20317934"/>
<organism evidence="12 13">
    <name type="scientific">Opisthorchis viverrini</name>
    <name type="common">Southeast Asian liver fluke</name>
    <dbReference type="NCBI Taxonomy" id="6198"/>
    <lineage>
        <taxon>Eukaryota</taxon>
        <taxon>Metazoa</taxon>
        <taxon>Spiralia</taxon>
        <taxon>Lophotrochozoa</taxon>
        <taxon>Platyhelminthes</taxon>
        <taxon>Trematoda</taxon>
        <taxon>Digenea</taxon>
        <taxon>Opisthorchiida</taxon>
        <taxon>Opisthorchiata</taxon>
        <taxon>Opisthorchiidae</taxon>
        <taxon>Opisthorchis</taxon>
    </lineage>
</organism>
<dbReference type="FunFam" id="4.10.1240.50:FF:000001">
    <property type="entry name" value="Metastasis-associated 1 family, member 3"/>
    <property type="match status" value="1"/>
</dbReference>
<evidence type="ECO:0000256" key="5">
    <source>
        <dbReference type="ARBA" id="ARBA00023125"/>
    </source>
</evidence>
<feature type="domain" description="BAH" evidence="9">
    <location>
        <begin position="5"/>
        <end position="168"/>
    </location>
</feature>
<dbReference type="GO" id="GO:0016581">
    <property type="term" value="C:NuRD complex"/>
    <property type="evidence" value="ECO:0007669"/>
    <property type="project" value="TreeGrafter"/>
</dbReference>
<dbReference type="PROSITE" id="PS51038">
    <property type="entry name" value="BAH"/>
    <property type="match status" value="1"/>
</dbReference>
<name>A0A074ZV70_OPIVI</name>
<dbReference type="STRING" id="6198.A0A074ZV70"/>
<feature type="compositionally biased region" description="Low complexity" evidence="8">
    <location>
        <begin position="424"/>
        <end position="433"/>
    </location>
</feature>
<dbReference type="InterPro" id="IPR000949">
    <property type="entry name" value="ELM2_dom"/>
</dbReference>
<feature type="region of interest" description="Disordered" evidence="8">
    <location>
        <begin position="724"/>
        <end position="743"/>
    </location>
</feature>
<feature type="domain" description="SANT" evidence="11">
    <location>
        <begin position="286"/>
        <end position="338"/>
    </location>
</feature>
<dbReference type="GO" id="GO:0003714">
    <property type="term" value="F:transcription corepressor activity"/>
    <property type="evidence" value="ECO:0007669"/>
    <property type="project" value="TreeGrafter"/>
</dbReference>
<dbReference type="GO" id="GO:0008270">
    <property type="term" value="F:zinc ion binding"/>
    <property type="evidence" value="ECO:0007669"/>
    <property type="project" value="UniProtKB-KW"/>
</dbReference>
<dbReference type="PROSITE" id="PS51293">
    <property type="entry name" value="SANT"/>
    <property type="match status" value="1"/>
</dbReference>
<evidence type="ECO:0000256" key="2">
    <source>
        <dbReference type="ARBA" id="ARBA00022723"/>
    </source>
</evidence>
<dbReference type="GO" id="GO:0042826">
    <property type="term" value="F:histone deacetylase binding"/>
    <property type="evidence" value="ECO:0007669"/>
    <property type="project" value="TreeGrafter"/>
</dbReference>
<keyword evidence="13" id="KW-1185">Reference proteome</keyword>
<dbReference type="PROSITE" id="PS51156">
    <property type="entry name" value="ELM2"/>
    <property type="match status" value="1"/>
</dbReference>
<keyword evidence="4" id="KW-0862">Zinc</keyword>
<keyword evidence="5" id="KW-0238">DNA-binding</keyword>
<comment type="similarity">
    <text evidence="7">Belongs to the metastasis-associated protein family.</text>
</comment>
<proteinExistence type="inferred from homology"/>
<dbReference type="Pfam" id="PF01426">
    <property type="entry name" value="BAH"/>
    <property type="match status" value="1"/>
</dbReference>
<feature type="domain" description="ELM2" evidence="10">
    <location>
        <begin position="169"/>
        <end position="279"/>
    </location>
</feature>
<gene>
    <name evidence="12" type="ORF">T265_03747</name>
</gene>
<dbReference type="Proteomes" id="UP000054324">
    <property type="component" value="Unassembled WGS sequence"/>
</dbReference>
<dbReference type="CTD" id="20317934"/>
<feature type="region of interest" description="Disordered" evidence="8">
    <location>
        <begin position="424"/>
        <end position="488"/>
    </location>
</feature>
<protein>
    <recommendedName>
        <fullName evidence="14">BAH domain protein</fullName>
    </recommendedName>
</protein>
<evidence type="ECO:0000256" key="4">
    <source>
        <dbReference type="ARBA" id="ARBA00022833"/>
    </source>
</evidence>
<dbReference type="RefSeq" id="XP_009166558.1">
    <property type="nucleotide sequence ID" value="XM_009168294.1"/>
</dbReference>
<dbReference type="EMBL" id="KL596673">
    <property type="protein sequence ID" value="KER29732.1"/>
    <property type="molecule type" value="Genomic_DNA"/>
</dbReference>
<dbReference type="InterPro" id="IPR017884">
    <property type="entry name" value="SANT_dom"/>
</dbReference>
<feature type="region of interest" description="Disordered" evidence="8">
    <location>
        <begin position="619"/>
        <end position="697"/>
    </location>
</feature>
<dbReference type="SMART" id="SM01189">
    <property type="entry name" value="ELM2"/>
    <property type="match status" value="1"/>
</dbReference>
<evidence type="ECO:0000259" key="11">
    <source>
        <dbReference type="PROSITE" id="PS51293"/>
    </source>
</evidence>
<evidence type="ECO:0000256" key="6">
    <source>
        <dbReference type="ARBA" id="ARBA00023242"/>
    </source>
</evidence>
<reference evidence="12 13" key="1">
    <citation type="submission" date="2013-11" db="EMBL/GenBank/DDBJ databases">
        <title>Opisthorchis viverrini - life in the bile duct.</title>
        <authorList>
            <person name="Young N.D."/>
            <person name="Nagarajan N."/>
            <person name="Lin S.J."/>
            <person name="Korhonen P.K."/>
            <person name="Jex A.R."/>
            <person name="Hall R.S."/>
            <person name="Safavi-Hemami H."/>
            <person name="Kaewkong W."/>
            <person name="Bertrand D."/>
            <person name="Gao S."/>
            <person name="Seet Q."/>
            <person name="Wongkham S."/>
            <person name="Teh B.T."/>
            <person name="Wongkham C."/>
            <person name="Intapan P.M."/>
            <person name="Maleewong W."/>
            <person name="Yang X."/>
            <person name="Hu M."/>
            <person name="Wang Z."/>
            <person name="Hofmann A."/>
            <person name="Sternberg P.W."/>
            <person name="Tan P."/>
            <person name="Wang J."/>
            <person name="Gasser R.B."/>
        </authorList>
    </citation>
    <scope>NUCLEOTIDE SEQUENCE [LARGE SCALE GENOMIC DNA]</scope>
</reference>
<dbReference type="SUPFAM" id="SSF46689">
    <property type="entry name" value="Homeodomain-like"/>
    <property type="match status" value="1"/>
</dbReference>
<dbReference type="Gene3D" id="4.10.1240.50">
    <property type="match status" value="1"/>
</dbReference>
<keyword evidence="2" id="KW-0479">Metal-binding</keyword>
<dbReference type="InterPro" id="IPR009057">
    <property type="entry name" value="Homeodomain-like_sf"/>
</dbReference>
<dbReference type="PANTHER" id="PTHR10865:SF29">
    <property type="entry name" value="METASTASIS ASSOCIATED 1-LIKE, ISOFORM D"/>
    <property type="match status" value="1"/>
</dbReference>
<dbReference type="Gene3D" id="1.10.10.60">
    <property type="entry name" value="Homeodomain-like"/>
    <property type="match status" value="1"/>
</dbReference>
<feature type="compositionally biased region" description="Low complexity" evidence="8">
    <location>
        <begin position="471"/>
        <end position="483"/>
    </location>
</feature>
<dbReference type="InterPro" id="IPR043151">
    <property type="entry name" value="BAH_sf"/>
</dbReference>
<dbReference type="InterPro" id="IPR040138">
    <property type="entry name" value="MIER/MTA"/>
</dbReference>
<dbReference type="InterPro" id="IPR001025">
    <property type="entry name" value="BAH_dom"/>
</dbReference>
<dbReference type="PANTHER" id="PTHR10865">
    <property type="entry name" value="METASTASIS-ASSOCIATED PROTEIN AND MESODERM INDUCTION EARLY RESPONSE PROTEIN"/>
    <property type="match status" value="1"/>
</dbReference>
<keyword evidence="6" id="KW-0539">Nucleus</keyword>
<dbReference type="OrthoDB" id="2193595at2759"/>
<evidence type="ECO:0000256" key="1">
    <source>
        <dbReference type="ARBA" id="ARBA00022553"/>
    </source>
</evidence>
<keyword evidence="1" id="KW-0597">Phosphoprotein</keyword>
<evidence type="ECO:0000256" key="3">
    <source>
        <dbReference type="ARBA" id="ARBA00022771"/>
    </source>
</evidence>
<dbReference type="AlphaFoldDB" id="A0A074ZV70"/>
<evidence type="ECO:0000313" key="12">
    <source>
        <dbReference type="EMBL" id="KER29732.1"/>
    </source>
</evidence>
<sequence>MASNNMYRVGDFVYFESSATAPYQIRRIDELNKTPTGAVEAKVACYFRRRDVSIALINQAEKYYVNDYDGSDEDCGLPDSAPNGVGGDGGPTKRSRTAITELDKHRIKHRELFLSRQIECLPATHIRGKCSVTLYNDAEPLTNYLAREDTFYYKLIYDPALKTLQEDRGAMRIGSDHQSEIQSLLKESETDPRFSSKLEELVWKPGRLTNQEIDMFCLLVRAVGTLGRAYDTSSSCRQPLLLSAASASGRDITRQHAHDLLHKADYDVKKAIELLLPGGQPVICKDQLEEWSTSESHLFEEALDKYSKVFPDILSDYMPWKTHKSLVEMYYFWKTTDRYVRQRRTKLAAQEHKLKQVYIPNYSKPNPSVLYNGPDKGGRGCEGCPATISPQWYAWGPQNLLYRLCTSCWTYWKRYGGLKNLVSKGSGSNSSSGRPCPEQRAQERQAASRTSSQTSGSTSETDSKSMVIADGPVGSTSSTSVPSQSAMRYAEGSGAPAALVSGPRGTLCFRTPSVIRLARVLCPELVRPILLARRPGKPAETTATGGPSSISGSGDAVTDSLSFAALRTAVEPLLSRLPDPTVLLVRPRRIAPLDCVINNLAERKGIPLRRIDFSHALGSASQLNGPIPAAGKRLRSPSGGNELNGTGASGTKRETGDLLNGTQPVQEGNNSTSPPPCKKQATTGATGGTRTDPSNGIIIVPDGPVENHLRARWPKCLDREFTDRRVRGSNPTPGSRLPLSRRLGQPHSIPALVLPSGSMAVRHLQGATAE</sequence>
<dbReference type="SMART" id="SM00439">
    <property type="entry name" value="BAH"/>
    <property type="match status" value="1"/>
</dbReference>
<feature type="compositionally biased region" description="Polar residues" evidence="8">
    <location>
        <begin position="660"/>
        <end position="672"/>
    </location>
</feature>
<dbReference type="SMART" id="SM00401">
    <property type="entry name" value="ZnF_GATA"/>
    <property type="match status" value="1"/>
</dbReference>
<dbReference type="GO" id="GO:0043565">
    <property type="term" value="F:sequence-specific DNA binding"/>
    <property type="evidence" value="ECO:0007669"/>
    <property type="project" value="InterPro"/>
</dbReference>
<dbReference type="CDD" id="cd04709">
    <property type="entry name" value="BAH_MTA"/>
    <property type="match status" value="1"/>
</dbReference>
<dbReference type="GO" id="GO:0000122">
    <property type="term" value="P:negative regulation of transcription by RNA polymerase II"/>
    <property type="evidence" value="ECO:0007669"/>
    <property type="project" value="TreeGrafter"/>
</dbReference>
<dbReference type="GO" id="GO:0003713">
    <property type="term" value="F:transcription coactivator activity"/>
    <property type="evidence" value="ECO:0007669"/>
    <property type="project" value="TreeGrafter"/>
</dbReference>
<feature type="compositionally biased region" description="Low complexity" evidence="8">
    <location>
        <begin position="681"/>
        <end position="691"/>
    </location>
</feature>
<keyword evidence="3" id="KW-0863">Zinc-finger</keyword>
<evidence type="ECO:0000256" key="8">
    <source>
        <dbReference type="SAM" id="MobiDB-lite"/>
    </source>
</evidence>
<evidence type="ECO:0000313" key="13">
    <source>
        <dbReference type="Proteomes" id="UP000054324"/>
    </source>
</evidence>
<evidence type="ECO:0000259" key="10">
    <source>
        <dbReference type="PROSITE" id="PS51156"/>
    </source>
</evidence>
<dbReference type="KEGG" id="ovi:T265_03747"/>
<dbReference type="Gene3D" id="2.30.30.490">
    <property type="match status" value="1"/>
</dbReference>
<dbReference type="FunFam" id="1.10.10.60:FF:000012">
    <property type="entry name" value="Metastasis-associated 1 family, member 3"/>
    <property type="match status" value="1"/>
</dbReference>
<dbReference type="Pfam" id="PF01448">
    <property type="entry name" value="ELM2"/>
    <property type="match status" value="1"/>
</dbReference>
<dbReference type="GO" id="GO:0003682">
    <property type="term" value="F:chromatin binding"/>
    <property type="evidence" value="ECO:0007669"/>
    <property type="project" value="InterPro"/>
</dbReference>
<dbReference type="InterPro" id="IPR000679">
    <property type="entry name" value="Znf_GATA"/>
</dbReference>
<evidence type="ECO:0000259" key="9">
    <source>
        <dbReference type="PROSITE" id="PS51038"/>
    </source>
</evidence>
<evidence type="ECO:0008006" key="14">
    <source>
        <dbReference type="Google" id="ProtNLM"/>
    </source>
</evidence>
<feature type="compositionally biased region" description="Low complexity" evidence="8">
    <location>
        <begin position="448"/>
        <end position="460"/>
    </location>
</feature>